<gene>
    <name evidence="2" type="ORF">K505DRAFT_370195</name>
</gene>
<protein>
    <recommendedName>
        <fullName evidence="1">Ubiquitin-like domain-containing protein</fullName>
    </recommendedName>
</protein>
<dbReference type="PANTHER" id="PTHR38886">
    <property type="entry name" value="SESA DOMAIN-CONTAINING PROTEIN"/>
    <property type="match status" value="1"/>
</dbReference>
<dbReference type="OrthoDB" id="3045089at2759"/>
<dbReference type="EMBL" id="MU001746">
    <property type="protein sequence ID" value="KAF2800524.1"/>
    <property type="molecule type" value="Genomic_DNA"/>
</dbReference>
<dbReference type="Pfam" id="PF22893">
    <property type="entry name" value="ULD_2"/>
    <property type="match status" value="1"/>
</dbReference>
<organism evidence="2 3">
    <name type="scientific">Melanomma pulvis-pyrius CBS 109.77</name>
    <dbReference type="NCBI Taxonomy" id="1314802"/>
    <lineage>
        <taxon>Eukaryota</taxon>
        <taxon>Fungi</taxon>
        <taxon>Dikarya</taxon>
        <taxon>Ascomycota</taxon>
        <taxon>Pezizomycotina</taxon>
        <taxon>Dothideomycetes</taxon>
        <taxon>Pleosporomycetidae</taxon>
        <taxon>Pleosporales</taxon>
        <taxon>Melanommataceae</taxon>
        <taxon>Melanomma</taxon>
    </lineage>
</organism>
<proteinExistence type="predicted"/>
<feature type="domain" description="Ubiquitin-like" evidence="1">
    <location>
        <begin position="256"/>
        <end position="339"/>
    </location>
</feature>
<evidence type="ECO:0000313" key="3">
    <source>
        <dbReference type="Proteomes" id="UP000799757"/>
    </source>
</evidence>
<dbReference type="PANTHER" id="PTHR38886:SF1">
    <property type="entry name" value="NACHT-NTPASE AND P-LOOP NTPASES N-TERMINAL DOMAIN-CONTAINING PROTEIN"/>
    <property type="match status" value="1"/>
</dbReference>
<accession>A0A6A6XXQ3</accession>
<reference evidence="2" key="1">
    <citation type="journal article" date="2020" name="Stud. Mycol.">
        <title>101 Dothideomycetes genomes: a test case for predicting lifestyles and emergence of pathogens.</title>
        <authorList>
            <person name="Haridas S."/>
            <person name="Albert R."/>
            <person name="Binder M."/>
            <person name="Bloem J."/>
            <person name="Labutti K."/>
            <person name="Salamov A."/>
            <person name="Andreopoulos B."/>
            <person name="Baker S."/>
            <person name="Barry K."/>
            <person name="Bills G."/>
            <person name="Bluhm B."/>
            <person name="Cannon C."/>
            <person name="Castanera R."/>
            <person name="Culley D."/>
            <person name="Daum C."/>
            <person name="Ezra D."/>
            <person name="Gonzalez J."/>
            <person name="Henrissat B."/>
            <person name="Kuo A."/>
            <person name="Liang C."/>
            <person name="Lipzen A."/>
            <person name="Lutzoni F."/>
            <person name="Magnuson J."/>
            <person name="Mondo S."/>
            <person name="Nolan M."/>
            <person name="Ohm R."/>
            <person name="Pangilinan J."/>
            <person name="Park H.-J."/>
            <person name="Ramirez L."/>
            <person name="Alfaro M."/>
            <person name="Sun H."/>
            <person name="Tritt A."/>
            <person name="Yoshinaga Y."/>
            <person name="Zwiers L.-H."/>
            <person name="Turgeon B."/>
            <person name="Goodwin S."/>
            <person name="Spatafora J."/>
            <person name="Crous P."/>
            <person name="Grigoriev I."/>
        </authorList>
    </citation>
    <scope>NUCLEOTIDE SEQUENCE</scope>
    <source>
        <strain evidence="2">CBS 109.77</strain>
    </source>
</reference>
<dbReference type="Proteomes" id="UP000799757">
    <property type="component" value="Unassembled WGS sequence"/>
</dbReference>
<dbReference type="InterPro" id="IPR054464">
    <property type="entry name" value="ULD_fung"/>
</dbReference>
<evidence type="ECO:0000313" key="2">
    <source>
        <dbReference type="EMBL" id="KAF2800524.1"/>
    </source>
</evidence>
<dbReference type="AlphaFoldDB" id="A0A6A6XXQ3"/>
<name>A0A6A6XXQ3_9PLEO</name>
<evidence type="ECO:0000259" key="1">
    <source>
        <dbReference type="Pfam" id="PF22893"/>
    </source>
</evidence>
<sequence>MVFPFGVSVGDFITGIKLFKDAVESLSESRGARADYAELRQTLNALQRGFDATSKFDSECVTDFLVKTGKFEILKENPVNAKSLKVVLRKLEWILRKQEDVSIFKAHLDTHVGVLQLLLLIFQINAQFSTTKTAEDVKKEVDLLASQMAHSMHIQDDMAKEAKDASSSQSQRITRIEQQLESSNAIIATQPSQLSNIQQHLQSGLSAEQQNSMFNLLEEVLAANRLLVAQNNTIYEELKAATQVQREIPPQVLLRRPVILIDPFDGNRLPFHLEFINSFEALYKVLAVRFKDRGESAVDRIRRQLFNIYESSQQRLIDTNGPWRKAFQPGQHSEMSMLFPARSDLNWSHCPRCDHKEDGYLVEGQKVEWQRHYYNHYFQKVWTSRMKRKMMTYHPSFTLISSNLINLREIGDFTTCGIIQHVETGRMDFGRWYAKVVAM</sequence>
<keyword evidence="3" id="KW-1185">Reference proteome</keyword>